<keyword evidence="2" id="KW-0472">Membrane</keyword>
<feature type="transmembrane region" description="Helical" evidence="2">
    <location>
        <begin position="66"/>
        <end position="83"/>
    </location>
</feature>
<gene>
    <name evidence="4" type="ORF">JKP88DRAFT_275870</name>
</gene>
<feature type="compositionally biased region" description="Low complexity" evidence="1">
    <location>
        <begin position="294"/>
        <end position="307"/>
    </location>
</feature>
<dbReference type="InterPro" id="IPR016137">
    <property type="entry name" value="RGS"/>
</dbReference>
<keyword evidence="2" id="KW-1133">Transmembrane helix</keyword>
<reference evidence="4" key="1">
    <citation type="submission" date="2021-02" db="EMBL/GenBank/DDBJ databases">
        <title>First Annotated Genome of the Yellow-green Alga Tribonema minus.</title>
        <authorList>
            <person name="Mahan K.M."/>
        </authorList>
    </citation>
    <scope>NUCLEOTIDE SEQUENCE</scope>
    <source>
        <strain evidence="4">UTEX B ZZ1240</strain>
    </source>
</reference>
<evidence type="ECO:0000313" key="5">
    <source>
        <dbReference type="Proteomes" id="UP000664859"/>
    </source>
</evidence>
<dbReference type="InterPro" id="IPR036305">
    <property type="entry name" value="RGS_sf"/>
</dbReference>
<accession>A0A835Z924</accession>
<name>A0A835Z924_9STRA</name>
<feature type="region of interest" description="Disordered" evidence="1">
    <location>
        <begin position="282"/>
        <end position="326"/>
    </location>
</feature>
<dbReference type="InterPro" id="IPR044926">
    <property type="entry name" value="RGS_subdomain_2"/>
</dbReference>
<evidence type="ECO:0000313" key="4">
    <source>
        <dbReference type="EMBL" id="KAG5187912.1"/>
    </source>
</evidence>
<dbReference type="AlphaFoldDB" id="A0A835Z924"/>
<comment type="caution">
    <text evidence="4">The sequence shown here is derived from an EMBL/GenBank/DDBJ whole genome shotgun (WGS) entry which is preliminary data.</text>
</comment>
<keyword evidence="2" id="KW-0812">Transmembrane</keyword>
<sequence length="326" mass="35829">MGLKAARVAIVTSPEYRTKYMALLSPGVQIGLSVACALTMCIGAAIIQPTYAALHTDRYCIAFRPWFCLPYFVLLVLSEYGIVYMDQRYQALIAGVDMYIVLETFVFSRKYWGGSAQSPKPQSPKCNRRRSCINGGGVKQSAVVPTERSTTSNGGRELSCWGAFRRRWATTMQVLECPPLAAAYAEHVQKALCYESLAFLAQVVQYASDAYESGDKQYEVFNAIVVDFICPNSRYEINISSLLRNQVLKVRDRNTFSALSGDARRAVFKAQATEVAKMLDQNLMSRSEEGTRTSVASPAESPRSSEANLGNFTSPLLDGCSVGSSG</sequence>
<protein>
    <recommendedName>
        <fullName evidence="3">RGS domain-containing protein</fullName>
    </recommendedName>
</protein>
<proteinExistence type="predicted"/>
<evidence type="ECO:0000256" key="1">
    <source>
        <dbReference type="SAM" id="MobiDB-lite"/>
    </source>
</evidence>
<keyword evidence="5" id="KW-1185">Reference proteome</keyword>
<organism evidence="4 5">
    <name type="scientific">Tribonema minus</name>
    <dbReference type="NCBI Taxonomy" id="303371"/>
    <lineage>
        <taxon>Eukaryota</taxon>
        <taxon>Sar</taxon>
        <taxon>Stramenopiles</taxon>
        <taxon>Ochrophyta</taxon>
        <taxon>PX clade</taxon>
        <taxon>Xanthophyceae</taxon>
        <taxon>Tribonematales</taxon>
        <taxon>Tribonemataceae</taxon>
        <taxon>Tribonema</taxon>
    </lineage>
</organism>
<dbReference type="Proteomes" id="UP000664859">
    <property type="component" value="Unassembled WGS sequence"/>
</dbReference>
<dbReference type="SUPFAM" id="SSF48097">
    <property type="entry name" value="Regulator of G-protein signaling, RGS"/>
    <property type="match status" value="1"/>
</dbReference>
<evidence type="ECO:0000259" key="3">
    <source>
        <dbReference type="Pfam" id="PF00615"/>
    </source>
</evidence>
<dbReference type="Gene3D" id="1.10.167.10">
    <property type="entry name" value="Regulator of G-protein Signalling 4, domain 2"/>
    <property type="match status" value="1"/>
</dbReference>
<feature type="transmembrane region" description="Helical" evidence="2">
    <location>
        <begin position="30"/>
        <end position="54"/>
    </location>
</feature>
<dbReference type="Pfam" id="PF00615">
    <property type="entry name" value="RGS"/>
    <property type="match status" value="1"/>
</dbReference>
<dbReference type="EMBL" id="JAFCMP010000079">
    <property type="protein sequence ID" value="KAG5187912.1"/>
    <property type="molecule type" value="Genomic_DNA"/>
</dbReference>
<evidence type="ECO:0000256" key="2">
    <source>
        <dbReference type="SAM" id="Phobius"/>
    </source>
</evidence>
<feature type="domain" description="RGS" evidence="3">
    <location>
        <begin position="173"/>
        <end position="281"/>
    </location>
</feature>